<keyword evidence="3" id="KW-1185">Reference proteome</keyword>
<organism evidence="2 3">
    <name type="scientific">Virgibacillus necropolis</name>
    <dbReference type="NCBI Taxonomy" id="163877"/>
    <lineage>
        <taxon>Bacteria</taxon>
        <taxon>Bacillati</taxon>
        <taxon>Bacillota</taxon>
        <taxon>Bacilli</taxon>
        <taxon>Bacillales</taxon>
        <taxon>Bacillaceae</taxon>
        <taxon>Virgibacillus</taxon>
    </lineage>
</organism>
<dbReference type="InterPro" id="IPR031100">
    <property type="entry name" value="LOG_fam"/>
</dbReference>
<sequence length="97" mass="11664">MEITTFKLNNRSREIYNFTLRILTLEEFIEVFTWAQLGIHHKPCGFLILINNYDPLVSLFNHMAEQHFSYEKYHTGSCLFPPAINLIKKFYNYHHQL</sequence>
<proteinExistence type="inferred from homology"/>
<dbReference type="OrthoDB" id="9801098at2"/>
<dbReference type="AlphaFoldDB" id="A0A221MC52"/>
<dbReference type="KEGG" id="vne:CFK40_09625"/>
<gene>
    <name evidence="2" type="ORF">CFK40_09625</name>
</gene>
<dbReference type="EMBL" id="CP022437">
    <property type="protein sequence ID" value="ASN05256.1"/>
    <property type="molecule type" value="Genomic_DNA"/>
</dbReference>
<evidence type="ECO:0000313" key="2">
    <source>
        <dbReference type="EMBL" id="ASN05256.1"/>
    </source>
</evidence>
<reference evidence="2 3" key="1">
    <citation type="journal article" date="2003" name="Int. J. Syst. Evol. Microbiol.">
        <title>Virgibacillus carmonensis sp. nov., Virgibacillus necropolis sp. nov. and Virgibacillus picturae sp. nov., three novel species isolated from deteriorated mural paintings, transfer of the species of the genus salibacillus to Virgibacillus, as Virgibacillus marismortui comb. nov. and Virgibacillus salexigens comb. nov., and emended description of the genus Virgibacillus.</title>
        <authorList>
            <person name="Heyrman J."/>
            <person name="Logan N.A."/>
            <person name="Busse H.J."/>
            <person name="Balcaen A."/>
            <person name="Lebbe L."/>
            <person name="Rodriguez-Diaz M."/>
            <person name="Swings J."/>
            <person name="De Vos P."/>
        </authorList>
    </citation>
    <scope>NUCLEOTIDE SEQUENCE [LARGE SCALE GENOMIC DNA]</scope>
    <source>
        <strain evidence="2 3">LMG 19488</strain>
    </source>
</reference>
<protein>
    <submittedName>
        <fullName evidence="2">Uncharacterized protein</fullName>
    </submittedName>
</protein>
<dbReference type="PANTHER" id="PTHR31223:SF70">
    <property type="entry name" value="LOG FAMILY PROTEIN YJL055W"/>
    <property type="match status" value="1"/>
</dbReference>
<dbReference type="GO" id="GO:0009691">
    <property type="term" value="P:cytokinin biosynthetic process"/>
    <property type="evidence" value="ECO:0007669"/>
    <property type="project" value="TreeGrafter"/>
</dbReference>
<dbReference type="GO" id="GO:0016799">
    <property type="term" value="F:hydrolase activity, hydrolyzing N-glycosyl compounds"/>
    <property type="evidence" value="ECO:0007669"/>
    <property type="project" value="TreeGrafter"/>
</dbReference>
<dbReference type="Proteomes" id="UP000204391">
    <property type="component" value="Chromosome"/>
</dbReference>
<dbReference type="Gene3D" id="3.40.50.450">
    <property type="match status" value="1"/>
</dbReference>
<dbReference type="Pfam" id="PF03641">
    <property type="entry name" value="Lysine_decarbox"/>
    <property type="match status" value="1"/>
</dbReference>
<accession>A0A221MC52</accession>
<comment type="similarity">
    <text evidence="1">Belongs to the LOG family.</text>
</comment>
<dbReference type="GO" id="GO:0005829">
    <property type="term" value="C:cytosol"/>
    <property type="evidence" value="ECO:0007669"/>
    <property type="project" value="TreeGrafter"/>
</dbReference>
<dbReference type="PANTHER" id="PTHR31223">
    <property type="entry name" value="LOG FAMILY PROTEIN YJL055W"/>
    <property type="match status" value="1"/>
</dbReference>
<dbReference type="SUPFAM" id="SSF102405">
    <property type="entry name" value="MCP/YpsA-like"/>
    <property type="match status" value="1"/>
</dbReference>
<evidence type="ECO:0000256" key="1">
    <source>
        <dbReference type="ARBA" id="ARBA00006763"/>
    </source>
</evidence>
<evidence type="ECO:0000313" key="3">
    <source>
        <dbReference type="Proteomes" id="UP000204391"/>
    </source>
</evidence>
<name>A0A221MC52_9BACI</name>